<name>A0ACB9VZ36_CHAAC</name>
<evidence type="ECO:0000313" key="1">
    <source>
        <dbReference type="EMBL" id="KAI4805583.1"/>
    </source>
</evidence>
<keyword evidence="2" id="KW-1185">Reference proteome</keyword>
<sequence length="277" mass="29634">MTSSHPFLCFCFSCSMVTLIIVFMAIIILILALALTVGSSEVLSKDKMAIAKLGEDALLSCYLNVDSQNAPQKDVSVSWQKTGVTGLVYQYEDGAPKLSDQNSQFKGRTQLFPDALLSGNASLLLRRVRGSDAGDYSCSISSSAGGGKVDINLRTGAFSAPSFKFSNGVLTAEASSWLPKPNVTWSHNDGRVLSGFTNFEENSAGIFSLVSTLQPVNVSQTYTCSIQNDLVTAVSTATATDSDVSGYTYFIYSAASMPFTSTYLSIMTTVLCMYSIT</sequence>
<gene>
    <name evidence="1" type="ORF">KUCAC02_010187</name>
</gene>
<dbReference type="EMBL" id="CM043805">
    <property type="protein sequence ID" value="KAI4805583.1"/>
    <property type="molecule type" value="Genomic_DNA"/>
</dbReference>
<comment type="caution">
    <text evidence="1">The sequence shown here is derived from an EMBL/GenBank/DDBJ whole genome shotgun (WGS) entry which is preliminary data.</text>
</comment>
<evidence type="ECO:0000313" key="2">
    <source>
        <dbReference type="Proteomes" id="UP001057452"/>
    </source>
</evidence>
<reference evidence="1" key="1">
    <citation type="submission" date="2022-05" db="EMBL/GenBank/DDBJ databases">
        <title>Chromosome-level genome of Chaenocephalus aceratus.</title>
        <authorList>
            <person name="Park H."/>
        </authorList>
    </citation>
    <scope>NUCLEOTIDE SEQUENCE</scope>
    <source>
        <strain evidence="1">KU_202001</strain>
    </source>
</reference>
<dbReference type="Proteomes" id="UP001057452">
    <property type="component" value="Chromosome 21"/>
</dbReference>
<proteinExistence type="predicted"/>
<organism evidence="1 2">
    <name type="scientific">Chaenocephalus aceratus</name>
    <name type="common">Blackfin icefish</name>
    <name type="synonym">Chaenichthys aceratus</name>
    <dbReference type="NCBI Taxonomy" id="36190"/>
    <lineage>
        <taxon>Eukaryota</taxon>
        <taxon>Metazoa</taxon>
        <taxon>Chordata</taxon>
        <taxon>Craniata</taxon>
        <taxon>Vertebrata</taxon>
        <taxon>Euteleostomi</taxon>
        <taxon>Actinopterygii</taxon>
        <taxon>Neopterygii</taxon>
        <taxon>Teleostei</taxon>
        <taxon>Neoteleostei</taxon>
        <taxon>Acanthomorphata</taxon>
        <taxon>Eupercaria</taxon>
        <taxon>Perciformes</taxon>
        <taxon>Notothenioidei</taxon>
        <taxon>Channichthyidae</taxon>
        <taxon>Chaenocephalus</taxon>
    </lineage>
</organism>
<accession>A0ACB9VZ36</accession>
<protein>
    <submittedName>
        <fullName evidence="1">Uncharacterized protein</fullName>
    </submittedName>
</protein>